<reference evidence="2 3" key="1">
    <citation type="submission" date="2019-03" db="EMBL/GenBank/DDBJ databases">
        <title>Bradyrhizobium diversity isolated from nodules of Chamaecrista fasciculata.</title>
        <authorList>
            <person name="Klepa M.S."/>
            <person name="Urquiaga M.O."/>
            <person name="Hungria M."/>
            <person name="Delamuta J.R."/>
        </authorList>
    </citation>
    <scope>NUCLEOTIDE SEQUENCE [LARGE SCALE GENOMIC DNA]</scope>
    <source>
        <strain evidence="2 3">CNPSo 3448</strain>
    </source>
</reference>
<gene>
    <name evidence="2" type="ORF">E4K65_42010</name>
</gene>
<dbReference type="EMBL" id="SPQT01000041">
    <property type="protein sequence ID" value="TFV38467.1"/>
    <property type="molecule type" value="Genomic_DNA"/>
</dbReference>
<evidence type="ECO:0000313" key="2">
    <source>
        <dbReference type="EMBL" id="TFV38467.1"/>
    </source>
</evidence>
<keyword evidence="3" id="KW-1185">Reference proteome</keyword>
<feature type="region of interest" description="Disordered" evidence="1">
    <location>
        <begin position="142"/>
        <end position="165"/>
    </location>
</feature>
<accession>A0A4Y9L722</accession>
<proteinExistence type="predicted"/>
<evidence type="ECO:0000256" key="1">
    <source>
        <dbReference type="SAM" id="MobiDB-lite"/>
    </source>
</evidence>
<dbReference type="RefSeq" id="WP_135179095.1">
    <property type="nucleotide sequence ID" value="NZ_SPQT01000041.1"/>
</dbReference>
<feature type="region of interest" description="Disordered" evidence="1">
    <location>
        <begin position="553"/>
        <end position="612"/>
    </location>
</feature>
<feature type="region of interest" description="Disordered" evidence="1">
    <location>
        <begin position="1"/>
        <end position="34"/>
    </location>
</feature>
<evidence type="ECO:0000313" key="3">
    <source>
        <dbReference type="Proteomes" id="UP000297966"/>
    </source>
</evidence>
<sequence length="612" mass="66276">MDSHNFAISNAAPPPPSVRHAVRDDQPNQAGEDAFEQQLDAARAVDSADLAWRRGRKPPPNVSRADFDYIHEMMSGVSARRKLSPLTAEKYTLMLYKVANYLGERGQSLETSDDSALNQLSDTVFRENKHVGIALRALQEQRGGSPAVRGRRARAATSMSTGRTRVAPTEVDAPLIESVIDEGIKSKHWAPATVQHHDTMLRKLSNSLGMRGETLAGTSDDALYDYVKEAFPKNWKRMTGSLWALREHRGGLDGSEHGSSASDGPDQAKSSAAAGSLRSNVVPEALWRLLDDDDGVAPSVMAEDPELLRQEQELRDQIDGGWDESILLSASTDREEFTSDPEDLIDRPAKRRRALASQSVHSPVSVDPGELTLDARQFAPAEPSQFVANESAQLDPDPLANELAARADPDAFTFAPLPLSPGELSRLLHIEPTPSEPHRLAQEVAGSLDTEASVMARAPLSPGELWRLLDDESTPQLADQLFDQHSGSIDPNLFSSDSLPVSPGQLGRLIDDAPGPGGVDPSAGLLPSMANTAALELEYLPFSPGEFRGLLNDEPVPSGLDQPVGNLPVSADPDAFIFNEDQMPPGELRRLLEDEPASSAADQPPRRLPSDY</sequence>
<feature type="region of interest" description="Disordered" evidence="1">
    <location>
        <begin position="251"/>
        <end position="275"/>
    </location>
</feature>
<protein>
    <submittedName>
        <fullName evidence="2">Uncharacterized protein</fullName>
    </submittedName>
</protein>
<name>A0A4Y9L722_9BRAD</name>
<dbReference type="Proteomes" id="UP000297966">
    <property type="component" value="Unassembled WGS sequence"/>
</dbReference>
<organism evidence="2 3">
    <name type="scientific">Bradyrhizobium niftali</name>
    <dbReference type="NCBI Taxonomy" id="2560055"/>
    <lineage>
        <taxon>Bacteria</taxon>
        <taxon>Pseudomonadati</taxon>
        <taxon>Pseudomonadota</taxon>
        <taxon>Alphaproteobacteria</taxon>
        <taxon>Hyphomicrobiales</taxon>
        <taxon>Nitrobacteraceae</taxon>
        <taxon>Bradyrhizobium</taxon>
    </lineage>
</organism>
<dbReference type="AlphaFoldDB" id="A0A4Y9L722"/>
<comment type="caution">
    <text evidence="2">The sequence shown here is derived from an EMBL/GenBank/DDBJ whole genome shotgun (WGS) entry which is preliminary data.</text>
</comment>
<dbReference type="OrthoDB" id="8248052at2"/>